<dbReference type="InterPro" id="IPR001245">
    <property type="entry name" value="Ser-Thr/Tyr_kinase_cat_dom"/>
</dbReference>
<dbReference type="Gene3D" id="1.10.510.10">
    <property type="entry name" value="Transferase(Phosphotransferase) domain 1"/>
    <property type="match status" value="1"/>
</dbReference>
<evidence type="ECO:0000313" key="3">
    <source>
        <dbReference type="EMBL" id="RHZ80180.1"/>
    </source>
</evidence>
<feature type="region of interest" description="Disordered" evidence="1">
    <location>
        <begin position="237"/>
        <end position="260"/>
    </location>
</feature>
<keyword evidence="4" id="KW-1185">Reference proteome</keyword>
<comment type="caution">
    <text evidence="3">The sequence shown here is derived from an EMBL/GenBank/DDBJ whole genome shotgun (WGS) entry which is preliminary data.</text>
</comment>
<dbReference type="SUPFAM" id="SSF56112">
    <property type="entry name" value="Protein kinase-like (PK-like)"/>
    <property type="match status" value="1"/>
</dbReference>
<dbReference type="EMBL" id="PQFF01000130">
    <property type="protein sequence ID" value="RHZ80180.1"/>
    <property type="molecule type" value="Genomic_DNA"/>
</dbReference>
<gene>
    <name evidence="3" type="ORF">Glove_139g26</name>
</gene>
<evidence type="ECO:0000259" key="2">
    <source>
        <dbReference type="Pfam" id="PF07714"/>
    </source>
</evidence>
<dbReference type="Pfam" id="PF07714">
    <property type="entry name" value="PK_Tyr_Ser-Thr"/>
    <property type="match status" value="1"/>
</dbReference>
<name>A0A397J5S2_9GLOM</name>
<reference evidence="3 4" key="1">
    <citation type="submission" date="2018-08" db="EMBL/GenBank/DDBJ databases">
        <title>Genome and evolution of the arbuscular mycorrhizal fungus Diversispora epigaea (formerly Glomus versiforme) and its bacterial endosymbionts.</title>
        <authorList>
            <person name="Sun X."/>
            <person name="Fei Z."/>
            <person name="Harrison M."/>
        </authorList>
    </citation>
    <scope>NUCLEOTIDE SEQUENCE [LARGE SCALE GENOMIC DNA]</scope>
    <source>
        <strain evidence="3 4">IT104</strain>
    </source>
</reference>
<feature type="compositionally biased region" description="Acidic residues" evidence="1">
    <location>
        <begin position="244"/>
        <end position="255"/>
    </location>
</feature>
<dbReference type="OrthoDB" id="6718656at2759"/>
<dbReference type="GO" id="GO:0004672">
    <property type="term" value="F:protein kinase activity"/>
    <property type="evidence" value="ECO:0007669"/>
    <property type="project" value="InterPro"/>
</dbReference>
<evidence type="ECO:0000313" key="4">
    <source>
        <dbReference type="Proteomes" id="UP000266861"/>
    </source>
</evidence>
<dbReference type="InterPro" id="IPR011009">
    <property type="entry name" value="Kinase-like_dom_sf"/>
</dbReference>
<proteinExistence type="predicted"/>
<accession>A0A397J5S2</accession>
<dbReference type="Proteomes" id="UP000266861">
    <property type="component" value="Unassembled WGS sequence"/>
</dbReference>
<sequence length="279" mass="32015">MSTAKKNVLVSGAIRATHHILKMSLINGQGSINNWDNEDQLWKSYGQLEVNISKGGNLGNHLNMNFNNIDWNVKLDYLNEFKKIHKLDIVHRDFHLGNISKISLEERYLNISDFGLSKSIAENIKNLQKDINWGEYTKAADVNSFAFIAYEIITGIPPYHDLPHDKDLSVGTLELHIDPLLKNYIKSWINTIEIMTTTTTTITIMKLQFKLKTKNFFKNRITINLTTTTTPINYKTHPQAIYTSDDDDDDNDDDDDKIRSKIQVEKPDLFTSVDIAKRS</sequence>
<organism evidence="3 4">
    <name type="scientific">Diversispora epigaea</name>
    <dbReference type="NCBI Taxonomy" id="1348612"/>
    <lineage>
        <taxon>Eukaryota</taxon>
        <taxon>Fungi</taxon>
        <taxon>Fungi incertae sedis</taxon>
        <taxon>Mucoromycota</taxon>
        <taxon>Glomeromycotina</taxon>
        <taxon>Glomeromycetes</taxon>
        <taxon>Diversisporales</taxon>
        <taxon>Diversisporaceae</taxon>
        <taxon>Diversispora</taxon>
    </lineage>
</organism>
<feature type="domain" description="Serine-threonine/tyrosine-protein kinase catalytic" evidence="2">
    <location>
        <begin position="53"/>
        <end position="165"/>
    </location>
</feature>
<protein>
    <recommendedName>
        <fullName evidence="2">Serine-threonine/tyrosine-protein kinase catalytic domain-containing protein</fullName>
    </recommendedName>
</protein>
<evidence type="ECO:0000256" key="1">
    <source>
        <dbReference type="SAM" id="MobiDB-lite"/>
    </source>
</evidence>
<dbReference type="AlphaFoldDB" id="A0A397J5S2"/>